<evidence type="ECO:0000256" key="1">
    <source>
        <dbReference type="ARBA" id="ARBA00004651"/>
    </source>
</evidence>
<evidence type="ECO:0000256" key="5">
    <source>
        <dbReference type="ARBA" id="ARBA00023136"/>
    </source>
</evidence>
<proteinExistence type="predicted"/>
<organism evidence="7 8">
    <name type="scientific">Paraburkholderia steynii</name>
    <dbReference type="NCBI Taxonomy" id="1245441"/>
    <lineage>
        <taxon>Bacteria</taxon>
        <taxon>Pseudomonadati</taxon>
        <taxon>Pseudomonadota</taxon>
        <taxon>Betaproteobacteria</taxon>
        <taxon>Burkholderiales</taxon>
        <taxon>Burkholderiaceae</taxon>
        <taxon>Paraburkholderia</taxon>
    </lineage>
</organism>
<feature type="transmembrane region" description="Helical" evidence="6">
    <location>
        <begin position="159"/>
        <end position="182"/>
    </location>
</feature>
<feature type="transmembrane region" description="Helical" evidence="6">
    <location>
        <begin position="74"/>
        <end position="93"/>
    </location>
</feature>
<gene>
    <name evidence="7" type="ORF">SAMN04487926_11814</name>
</gene>
<dbReference type="EMBL" id="FNDI01000018">
    <property type="protein sequence ID" value="SDI49620.1"/>
    <property type="molecule type" value="Genomic_DNA"/>
</dbReference>
<sequence>MSNIESWPTRAVLIVCHVAGMVDMVALPVWVGNLVQRYGFNSQQAGGIVTLFLTGVVLASVLLAPRFDRLPRRWIPAIGYGISAIGFLCASVVKEFGSLAALHVVSGLGVGVGLSFIHGTMGCSQNPHRIFAYAQAALGLFAVGFLGVVPQALSALGGSALFVVFAGVMSLAAVCAAAGFPAEDRTCIGQTSARQSETHVPRATWFAVGGVLVLTLNQAMMFSFLERIGIDRHFGTDRVNFVLLTTGIVGLFPALIAAVLQRRLDARAVALTAPWAQAALALTVTNAATFLPYALAGSIYPFVTLFAHTFLFGLIARIDQSGRAVASTPAMIMSGSAVGPLLAGTLALGMGYWAIGICVVLFAAVSTLLVWRIPHGSSAPEHTAMGIAH</sequence>
<comment type="subcellular location">
    <subcellularLocation>
        <location evidence="1">Cell membrane</location>
        <topology evidence="1">Multi-pass membrane protein</topology>
    </subcellularLocation>
</comment>
<dbReference type="SUPFAM" id="SSF103473">
    <property type="entry name" value="MFS general substrate transporter"/>
    <property type="match status" value="1"/>
</dbReference>
<feature type="transmembrane region" description="Helical" evidence="6">
    <location>
        <begin position="272"/>
        <end position="293"/>
    </location>
</feature>
<dbReference type="PANTHER" id="PTHR43124:SF10">
    <property type="entry name" value="PURINE EFFLUX PUMP PBUE"/>
    <property type="match status" value="1"/>
</dbReference>
<name>A0A7Z7FJC0_9BURK</name>
<keyword evidence="5 6" id="KW-0472">Membrane</keyword>
<evidence type="ECO:0000256" key="4">
    <source>
        <dbReference type="ARBA" id="ARBA00022989"/>
    </source>
</evidence>
<dbReference type="AlphaFoldDB" id="A0A7Z7FJC0"/>
<feature type="transmembrane region" description="Helical" evidence="6">
    <location>
        <begin position="203"/>
        <end position="221"/>
    </location>
</feature>
<feature type="transmembrane region" description="Helical" evidence="6">
    <location>
        <begin position="353"/>
        <end position="371"/>
    </location>
</feature>
<dbReference type="Pfam" id="PF07690">
    <property type="entry name" value="MFS_1"/>
    <property type="match status" value="1"/>
</dbReference>
<evidence type="ECO:0000313" key="7">
    <source>
        <dbReference type="EMBL" id="SDI49620.1"/>
    </source>
</evidence>
<keyword evidence="2" id="KW-1003">Cell membrane</keyword>
<accession>A0A7Z7FJC0</accession>
<dbReference type="InterPro" id="IPR050189">
    <property type="entry name" value="MFS_Efflux_Transporters"/>
</dbReference>
<dbReference type="Proteomes" id="UP000198900">
    <property type="component" value="Unassembled WGS sequence"/>
</dbReference>
<keyword evidence="4 6" id="KW-1133">Transmembrane helix</keyword>
<evidence type="ECO:0000256" key="3">
    <source>
        <dbReference type="ARBA" id="ARBA00022692"/>
    </source>
</evidence>
<dbReference type="Gene3D" id="1.20.1250.20">
    <property type="entry name" value="MFS general substrate transporter like domains"/>
    <property type="match status" value="2"/>
</dbReference>
<feature type="transmembrane region" description="Helical" evidence="6">
    <location>
        <begin position="130"/>
        <end position="153"/>
    </location>
</feature>
<reference evidence="7" key="1">
    <citation type="submission" date="2016-10" db="EMBL/GenBank/DDBJ databases">
        <authorList>
            <person name="Varghese N."/>
            <person name="Submissions S."/>
        </authorList>
    </citation>
    <scope>NUCLEOTIDE SEQUENCE [LARGE SCALE GENOMIC DNA]</scope>
    <source>
        <strain evidence="7">YR281</strain>
    </source>
</reference>
<evidence type="ECO:0000256" key="2">
    <source>
        <dbReference type="ARBA" id="ARBA00022475"/>
    </source>
</evidence>
<dbReference type="GO" id="GO:0005886">
    <property type="term" value="C:plasma membrane"/>
    <property type="evidence" value="ECO:0007669"/>
    <property type="project" value="UniProtKB-SubCell"/>
</dbReference>
<keyword evidence="3 6" id="KW-0812">Transmembrane</keyword>
<feature type="transmembrane region" description="Helical" evidence="6">
    <location>
        <begin position="330"/>
        <end position="347"/>
    </location>
</feature>
<dbReference type="RefSeq" id="WP_091783731.1">
    <property type="nucleotide sequence ID" value="NZ_FNDI01000018.1"/>
</dbReference>
<comment type="caution">
    <text evidence="7">The sequence shown here is derived from an EMBL/GenBank/DDBJ whole genome shotgun (WGS) entry which is preliminary data.</text>
</comment>
<dbReference type="InterPro" id="IPR011701">
    <property type="entry name" value="MFS"/>
</dbReference>
<feature type="transmembrane region" description="Helical" evidence="6">
    <location>
        <begin position="12"/>
        <end position="31"/>
    </location>
</feature>
<keyword evidence="8" id="KW-1185">Reference proteome</keyword>
<protein>
    <submittedName>
        <fullName evidence="7">Predicted arabinose efflux permease, MFS family</fullName>
    </submittedName>
</protein>
<feature type="transmembrane region" description="Helical" evidence="6">
    <location>
        <begin position="299"/>
        <end position="318"/>
    </location>
</feature>
<feature type="transmembrane region" description="Helical" evidence="6">
    <location>
        <begin position="99"/>
        <end position="118"/>
    </location>
</feature>
<dbReference type="PANTHER" id="PTHR43124">
    <property type="entry name" value="PURINE EFFLUX PUMP PBUE"/>
    <property type="match status" value="1"/>
</dbReference>
<evidence type="ECO:0000313" key="8">
    <source>
        <dbReference type="Proteomes" id="UP000198900"/>
    </source>
</evidence>
<feature type="transmembrane region" description="Helical" evidence="6">
    <location>
        <begin position="241"/>
        <end position="260"/>
    </location>
</feature>
<evidence type="ECO:0000256" key="6">
    <source>
        <dbReference type="SAM" id="Phobius"/>
    </source>
</evidence>
<feature type="transmembrane region" description="Helical" evidence="6">
    <location>
        <begin position="43"/>
        <end position="62"/>
    </location>
</feature>
<dbReference type="GO" id="GO:0022857">
    <property type="term" value="F:transmembrane transporter activity"/>
    <property type="evidence" value="ECO:0007669"/>
    <property type="project" value="InterPro"/>
</dbReference>
<dbReference type="InterPro" id="IPR036259">
    <property type="entry name" value="MFS_trans_sf"/>
</dbReference>